<sequence length="381" mass="42296">MKDHRTEAFQILRAIDGKRSFSIDKLFALMNQIQVTGSISGAAANLSVSYRYAWGLIQDAENALGVELVIKQVGGAEGGGTTITEKGKRLLYQYDHLKQEIDDQLTDLLTSVGDDLSESYNEQPQRVGDHLLLMASTISPVEAGLVDILEQAYYLETGMLVRHIAAGSGRALDIARKGRVDLVLVHAPDQEQLFMEEEWGIERRHLMSNSFQLVGPKSDPARLCNIRSEAGITGLFQQIALTQKPFVSRGDRSGTHLREMKIWELAGVKPVEPWYIKTPTVMGNVEALQLATEKNAYTLTDSATYWQTPCQESMTVFSGETLNDALLMNHYFLIVVNPERFPNVNVQDARCFADWLTEGAGRAIIAGFGNEDGQKSLYLIP</sequence>
<organism evidence="2 3">
    <name type="scientific">Anoxynatronum sibiricum</name>
    <dbReference type="NCBI Taxonomy" id="210623"/>
    <lineage>
        <taxon>Bacteria</taxon>
        <taxon>Bacillati</taxon>
        <taxon>Bacillota</taxon>
        <taxon>Clostridia</taxon>
        <taxon>Eubacteriales</taxon>
        <taxon>Clostridiaceae</taxon>
        <taxon>Anoxynatronum</taxon>
    </lineage>
</organism>
<dbReference type="EMBL" id="JBCITM010000003">
    <property type="protein sequence ID" value="MEN1759667.1"/>
    <property type="molecule type" value="Genomic_DNA"/>
</dbReference>
<dbReference type="InterPro" id="IPR036390">
    <property type="entry name" value="WH_DNA-bd_sf"/>
</dbReference>
<evidence type="ECO:0000259" key="1">
    <source>
        <dbReference type="Pfam" id="PF12849"/>
    </source>
</evidence>
<dbReference type="InterPro" id="IPR036388">
    <property type="entry name" value="WH-like_DNA-bd_sf"/>
</dbReference>
<dbReference type="Proteomes" id="UP001407405">
    <property type="component" value="Unassembled WGS sequence"/>
</dbReference>
<dbReference type="RefSeq" id="WP_343185025.1">
    <property type="nucleotide sequence ID" value="NZ_JBCITM010000003.1"/>
</dbReference>
<feature type="domain" description="PBP" evidence="1">
    <location>
        <begin position="133"/>
        <end position="357"/>
    </location>
</feature>
<dbReference type="SUPFAM" id="SSF53850">
    <property type="entry name" value="Periplasmic binding protein-like II"/>
    <property type="match status" value="1"/>
</dbReference>
<comment type="caution">
    <text evidence="2">The sequence shown here is derived from an EMBL/GenBank/DDBJ whole genome shotgun (WGS) entry which is preliminary data.</text>
</comment>
<name>A0ABU9VR76_9CLOT</name>
<evidence type="ECO:0000313" key="2">
    <source>
        <dbReference type="EMBL" id="MEN1759667.1"/>
    </source>
</evidence>
<dbReference type="Gene3D" id="1.10.10.10">
    <property type="entry name" value="Winged helix-like DNA-binding domain superfamily/Winged helix DNA-binding domain"/>
    <property type="match status" value="1"/>
</dbReference>
<dbReference type="Gene3D" id="3.40.190.10">
    <property type="entry name" value="Periplasmic binding protein-like II"/>
    <property type="match status" value="2"/>
</dbReference>
<dbReference type="Pfam" id="PF12849">
    <property type="entry name" value="PBP_like_2"/>
    <property type="match status" value="1"/>
</dbReference>
<dbReference type="SUPFAM" id="SSF46785">
    <property type="entry name" value="Winged helix' DNA-binding domain"/>
    <property type="match status" value="1"/>
</dbReference>
<dbReference type="PANTHER" id="PTHR37945:SF1">
    <property type="entry name" value="EXTRACELLULAR TUNGSTATE BINDING PROTEIN"/>
    <property type="match status" value="1"/>
</dbReference>
<gene>
    <name evidence="2" type="ORF">AAIG11_04200</name>
</gene>
<dbReference type="InterPro" id="IPR052738">
    <property type="entry name" value="ABC-Tungstate_binding"/>
</dbReference>
<evidence type="ECO:0000313" key="3">
    <source>
        <dbReference type="Proteomes" id="UP001407405"/>
    </source>
</evidence>
<accession>A0ABU9VR76</accession>
<dbReference type="PANTHER" id="PTHR37945">
    <property type="entry name" value="EXTRACELLULAR TUNGSTATE BINDING PROTEIN"/>
    <property type="match status" value="1"/>
</dbReference>
<reference evidence="2 3" key="1">
    <citation type="submission" date="2024-04" db="EMBL/GenBank/DDBJ databases">
        <title>Genome sequencing and metabolic network reconstruction of aminoacids and betaine degradation by Anoxynatronum sibiricum.</title>
        <authorList>
            <person name="Detkova E.N."/>
            <person name="Boltjanskaja Y.V."/>
            <person name="Mardanov A.V."/>
            <person name="Kevbrin V."/>
        </authorList>
    </citation>
    <scope>NUCLEOTIDE SEQUENCE [LARGE SCALE GENOMIC DNA]</scope>
    <source>
        <strain evidence="2 3">Z-7981</strain>
    </source>
</reference>
<keyword evidence="3" id="KW-1185">Reference proteome</keyword>
<dbReference type="InterPro" id="IPR024370">
    <property type="entry name" value="PBP_domain"/>
</dbReference>
<protein>
    <submittedName>
        <fullName evidence="2">Substrate-binding domain-containing protein</fullName>
    </submittedName>
</protein>
<proteinExistence type="predicted"/>